<feature type="compositionally biased region" description="Polar residues" evidence="1">
    <location>
        <begin position="1"/>
        <end position="16"/>
    </location>
</feature>
<proteinExistence type="predicted"/>
<evidence type="ECO:0000256" key="1">
    <source>
        <dbReference type="SAM" id="MobiDB-lite"/>
    </source>
</evidence>
<reference evidence="2 3" key="1">
    <citation type="submission" date="2019-05" db="EMBL/GenBank/DDBJ databases">
        <title>Emergence of the Ug99 lineage of the wheat stem rust pathogen through somatic hybridization.</title>
        <authorList>
            <person name="Li F."/>
            <person name="Upadhyaya N.M."/>
            <person name="Sperschneider J."/>
            <person name="Matny O."/>
            <person name="Nguyen-Phuc H."/>
            <person name="Mago R."/>
            <person name="Raley C."/>
            <person name="Miller M.E."/>
            <person name="Silverstein K.A.T."/>
            <person name="Henningsen E."/>
            <person name="Hirsch C.D."/>
            <person name="Visser B."/>
            <person name="Pretorius Z.A."/>
            <person name="Steffenson B.J."/>
            <person name="Schwessinger B."/>
            <person name="Dodds P.N."/>
            <person name="Figueroa M."/>
        </authorList>
    </citation>
    <scope>NUCLEOTIDE SEQUENCE [LARGE SCALE GENOMIC DNA]</scope>
    <source>
        <strain evidence="2">21-0</strain>
    </source>
</reference>
<dbReference type="AlphaFoldDB" id="A0A5B0LY95"/>
<dbReference type="PANTHER" id="PTHR33069:SF3">
    <property type="entry name" value="DYNEIN HEAVY CHAIN TAIL DOMAIN-CONTAINING PROTEIN"/>
    <property type="match status" value="1"/>
</dbReference>
<accession>A0A5B0LY95</accession>
<dbReference type="EMBL" id="VSWC01000183">
    <property type="protein sequence ID" value="KAA1069837.1"/>
    <property type="molecule type" value="Genomic_DNA"/>
</dbReference>
<gene>
    <name evidence="2" type="ORF">PGT21_034019</name>
</gene>
<dbReference type="Proteomes" id="UP000324748">
    <property type="component" value="Unassembled WGS sequence"/>
</dbReference>
<protein>
    <submittedName>
        <fullName evidence="2">Uncharacterized protein</fullName>
    </submittedName>
</protein>
<organism evidence="2 3">
    <name type="scientific">Puccinia graminis f. sp. tritici</name>
    <dbReference type="NCBI Taxonomy" id="56615"/>
    <lineage>
        <taxon>Eukaryota</taxon>
        <taxon>Fungi</taxon>
        <taxon>Dikarya</taxon>
        <taxon>Basidiomycota</taxon>
        <taxon>Pucciniomycotina</taxon>
        <taxon>Pucciniomycetes</taxon>
        <taxon>Pucciniales</taxon>
        <taxon>Pucciniaceae</taxon>
        <taxon>Puccinia</taxon>
    </lineage>
</organism>
<keyword evidence="3" id="KW-1185">Reference proteome</keyword>
<comment type="caution">
    <text evidence="2">The sequence shown here is derived from an EMBL/GenBank/DDBJ whole genome shotgun (WGS) entry which is preliminary data.</text>
</comment>
<evidence type="ECO:0000313" key="3">
    <source>
        <dbReference type="Proteomes" id="UP000324748"/>
    </source>
</evidence>
<sequence length="463" mass="53985">MSDSPTPSQNKPASSSHEVERKLRFARQTIKLHELRNERVQASIETSNSKVRKQSALIRALYANSLTHSYLQIDTARDSHPFGNPEILKFNGPTYALTRGLLPRLRRLLLEMTDALEPTRFQELRFSDQPDPMELDWLGGIPDNACQLLSSVFTDWYSYPEEYPGPSSHPCPTSSYILHSYHYPEIIWAVDRITSGIVHLLRNYAEQSQDEPEFWSPEYGQADVGEILRLIDQMVDDLEHPRTMIQIKWQRVVRETQVMELAVIECLKPKELRETNNREGTFDGTHLELDQWVPREDMDQREVDLRKSFLPVLKICRILLNKLSRPTSSEPLVILEADMTVLNRLYEETHKMKSKLRKLTIIVLTSDTARARRYLRHDCLASFRRLVQANQSCWQAYRSDDSDLPTLIQTALEWCEMWTVQYLAAIKHFEWKLSVAHFDDIFYDQNDTNSQTESDDFFSSSDD</sequence>
<dbReference type="OrthoDB" id="2497382at2759"/>
<evidence type="ECO:0000313" key="2">
    <source>
        <dbReference type="EMBL" id="KAA1069837.1"/>
    </source>
</evidence>
<dbReference type="PANTHER" id="PTHR33069">
    <property type="entry name" value="CHROMOSOME 7, WHOLE GENOME SHOTGUN SEQUENCE-RELATED"/>
    <property type="match status" value="1"/>
</dbReference>
<feature type="region of interest" description="Disordered" evidence="1">
    <location>
        <begin position="1"/>
        <end position="20"/>
    </location>
</feature>
<name>A0A5B0LY95_PUCGR</name>